<dbReference type="Proteomes" id="UP000186141">
    <property type="component" value="Unassembled WGS sequence"/>
</dbReference>
<dbReference type="GO" id="GO:0016887">
    <property type="term" value="F:ATP hydrolysis activity"/>
    <property type="evidence" value="ECO:0007669"/>
    <property type="project" value="InterPro"/>
</dbReference>
<keyword evidence="8" id="KW-1185">Reference proteome</keyword>
<evidence type="ECO:0000256" key="3">
    <source>
        <dbReference type="ARBA" id="ARBA00022741"/>
    </source>
</evidence>
<dbReference type="PROSITE" id="PS50893">
    <property type="entry name" value="ABC_TRANSPORTER_2"/>
    <property type="match status" value="1"/>
</dbReference>
<gene>
    <name evidence="7" type="ORF">SAMN05421774_10962</name>
</gene>
<evidence type="ECO:0000256" key="2">
    <source>
        <dbReference type="ARBA" id="ARBA00022448"/>
    </source>
</evidence>
<dbReference type="PANTHER" id="PTHR43820:SF2">
    <property type="entry name" value="ABC TRANSPORTER ATP-BINDING PROTEIN"/>
    <property type="match status" value="1"/>
</dbReference>
<organism evidence="7 8">
    <name type="scientific">Gemmobacter megaterium</name>
    <dbReference type="NCBI Taxonomy" id="1086013"/>
    <lineage>
        <taxon>Bacteria</taxon>
        <taxon>Pseudomonadati</taxon>
        <taxon>Pseudomonadota</taxon>
        <taxon>Alphaproteobacteria</taxon>
        <taxon>Rhodobacterales</taxon>
        <taxon>Paracoccaceae</taxon>
        <taxon>Gemmobacter</taxon>
    </lineage>
</organism>
<keyword evidence="4 7" id="KW-0067">ATP-binding</keyword>
<dbReference type="EMBL" id="FTOT01000009">
    <property type="protein sequence ID" value="SIT20885.1"/>
    <property type="molecule type" value="Genomic_DNA"/>
</dbReference>
<evidence type="ECO:0000256" key="4">
    <source>
        <dbReference type="ARBA" id="ARBA00022840"/>
    </source>
</evidence>
<evidence type="ECO:0000313" key="8">
    <source>
        <dbReference type="Proteomes" id="UP000186141"/>
    </source>
</evidence>
<evidence type="ECO:0000313" key="7">
    <source>
        <dbReference type="EMBL" id="SIT20885.1"/>
    </source>
</evidence>
<dbReference type="AlphaFoldDB" id="A0A1N7QDE9"/>
<proteinExistence type="inferred from homology"/>
<accession>A0A1N7QDE9</accession>
<evidence type="ECO:0000256" key="5">
    <source>
        <dbReference type="ARBA" id="ARBA00022970"/>
    </source>
</evidence>
<dbReference type="Gene3D" id="3.40.50.300">
    <property type="entry name" value="P-loop containing nucleotide triphosphate hydrolases"/>
    <property type="match status" value="1"/>
</dbReference>
<dbReference type="Pfam" id="PF00005">
    <property type="entry name" value="ABC_tran"/>
    <property type="match status" value="1"/>
</dbReference>
<feature type="domain" description="ABC transporter" evidence="6">
    <location>
        <begin position="2"/>
        <end position="233"/>
    </location>
</feature>
<sequence>MLNVSGLSAAYGASQVLFDVSLDIREGEVVTLLGRNGMGKTTTVRSIMGLVAPKGGGVQFEGQPVAGLSPERIARMGAGLVPEGRQVFATLTVRENLVATASNRLKRNDPWTLQKVYDLFPRLGERAGQMAGTLSGGEQQMLAVGRALMTNPRLLILDEATEGLAPVIRTEIWHVIERLKAQGQSILLIDKNLGVLKRLADRHYIIEKGRTVWSGTGADLERDAATVQGYVGL</sequence>
<keyword evidence="2" id="KW-0813">Transport</keyword>
<dbReference type="CDD" id="cd03224">
    <property type="entry name" value="ABC_TM1139_LivF_branched"/>
    <property type="match status" value="1"/>
</dbReference>
<dbReference type="GO" id="GO:0015658">
    <property type="term" value="F:branched-chain amino acid transmembrane transporter activity"/>
    <property type="evidence" value="ECO:0007669"/>
    <property type="project" value="TreeGrafter"/>
</dbReference>
<dbReference type="GO" id="GO:0005524">
    <property type="term" value="F:ATP binding"/>
    <property type="evidence" value="ECO:0007669"/>
    <property type="project" value="UniProtKB-KW"/>
</dbReference>
<dbReference type="InterPro" id="IPR017871">
    <property type="entry name" value="ABC_transporter-like_CS"/>
</dbReference>
<dbReference type="InterPro" id="IPR027417">
    <property type="entry name" value="P-loop_NTPase"/>
</dbReference>
<keyword evidence="5" id="KW-0029">Amino-acid transport</keyword>
<keyword evidence="3" id="KW-0547">Nucleotide-binding</keyword>
<comment type="similarity">
    <text evidence="1">Belongs to the ABC transporter superfamily.</text>
</comment>
<name>A0A1N7QDE9_9RHOB</name>
<evidence type="ECO:0000256" key="1">
    <source>
        <dbReference type="ARBA" id="ARBA00005417"/>
    </source>
</evidence>
<dbReference type="InterPro" id="IPR003439">
    <property type="entry name" value="ABC_transporter-like_ATP-bd"/>
</dbReference>
<dbReference type="RefSeq" id="WP_076533714.1">
    <property type="nucleotide sequence ID" value="NZ_BMEH01000009.1"/>
</dbReference>
<reference evidence="7 8" key="1">
    <citation type="submission" date="2017-01" db="EMBL/GenBank/DDBJ databases">
        <authorList>
            <person name="Mah S.A."/>
            <person name="Swanson W.J."/>
            <person name="Moy G.W."/>
            <person name="Vacquier V.D."/>
        </authorList>
    </citation>
    <scope>NUCLEOTIDE SEQUENCE [LARGE SCALE GENOMIC DNA]</scope>
    <source>
        <strain evidence="7 8">DSM 26375</strain>
    </source>
</reference>
<dbReference type="PANTHER" id="PTHR43820">
    <property type="entry name" value="HIGH-AFFINITY BRANCHED-CHAIN AMINO ACID TRANSPORT ATP-BINDING PROTEIN LIVF"/>
    <property type="match status" value="1"/>
</dbReference>
<dbReference type="GO" id="GO:0015807">
    <property type="term" value="P:L-amino acid transport"/>
    <property type="evidence" value="ECO:0007669"/>
    <property type="project" value="TreeGrafter"/>
</dbReference>
<dbReference type="InterPro" id="IPR052156">
    <property type="entry name" value="BCAA_Transport_ATP-bd_LivF"/>
</dbReference>
<dbReference type="OrthoDB" id="9806149at2"/>
<dbReference type="STRING" id="1086013.SAMN05421774_10962"/>
<dbReference type="InterPro" id="IPR003593">
    <property type="entry name" value="AAA+_ATPase"/>
</dbReference>
<dbReference type="PROSITE" id="PS00211">
    <property type="entry name" value="ABC_TRANSPORTER_1"/>
    <property type="match status" value="1"/>
</dbReference>
<protein>
    <submittedName>
        <fullName evidence="7">Amino acid/amide ABC transporter ATP-binding protein 2, HAAT family</fullName>
    </submittedName>
</protein>
<evidence type="ECO:0000259" key="6">
    <source>
        <dbReference type="PROSITE" id="PS50893"/>
    </source>
</evidence>
<dbReference type="SUPFAM" id="SSF52540">
    <property type="entry name" value="P-loop containing nucleoside triphosphate hydrolases"/>
    <property type="match status" value="1"/>
</dbReference>
<dbReference type="SMART" id="SM00382">
    <property type="entry name" value="AAA"/>
    <property type="match status" value="1"/>
</dbReference>